<dbReference type="PANTHER" id="PTHR21716:SF53">
    <property type="entry name" value="PERMEASE PERM-RELATED"/>
    <property type="match status" value="1"/>
</dbReference>
<feature type="transmembrane region" description="Helical" evidence="8">
    <location>
        <begin position="317"/>
        <end position="345"/>
    </location>
</feature>
<evidence type="ECO:0000313" key="10">
    <source>
        <dbReference type="Proteomes" id="UP000184052"/>
    </source>
</evidence>
<dbReference type="AlphaFoldDB" id="A0A1M6HGT9"/>
<dbReference type="GO" id="GO:0055085">
    <property type="term" value="P:transmembrane transport"/>
    <property type="evidence" value="ECO:0007669"/>
    <property type="project" value="TreeGrafter"/>
</dbReference>
<evidence type="ECO:0000256" key="6">
    <source>
        <dbReference type="ARBA" id="ARBA00022989"/>
    </source>
</evidence>
<name>A0A1M6HGT9_9FIRM</name>
<feature type="transmembrane region" description="Helical" evidence="8">
    <location>
        <begin position="225"/>
        <end position="243"/>
    </location>
</feature>
<proteinExistence type="inferred from homology"/>
<keyword evidence="6 8" id="KW-1133">Transmembrane helix</keyword>
<evidence type="ECO:0000256" key="2">
    <source>
        <dbReference type="ARBA" id="ARBA00009773"/>
    </source>
</evidence>
<dbReference type="RefSeq" id="WP_073049454.1">
    <property type="nucleotide sequence ID" value="NZ_FQZL01000013.1"/>
</dbReference>
<organism evidence="9 10">
    <name type="scientific">Dethiosulfatibacter aminovorans DSM 17477</name>
    <dbReference type="NCBI Taxonomy" id="1121476"/>
    <lineage>
        <taxon>Bacteria</taxon>
        <taxon>Bacillati</taxon>
        <taxon>Bacillota</taxon>
        <taxon>Tissierellia</taxon>
        <taxon>Dethiosulfatibacter</taxon>
    </lineage>
</organism>
<accession>A0A1M6HGT9</accession>
<evidence type="ECO:0000313" key="9">
    <source>
        <dbReference type="EMBL" id="SHJ21385.1"/>
    </source>
</evidence>
<feature type="transmembrane region" description="Helical" evidence="8">
    <location>
        <begin position="156"/>
        <end position="181"/>
    </location>
</feature>
<protein>
    <submittedName>
        <fullName evidence="9">Predicted PurR-regulated permease PerM</fullName>
    </submittedName>
</protein>
<dbReference type="Proteomes" id="UP000184052">
    <property type="component" value="Unassembled WGS sequence"/>
</dbReference>
<dbReference type="EMBL" id="FQZL01000013">
    <property type="protein sequence ID" value="SHJ21385.1"/>
    <property type="molecule type" value="Genomic_DNA"/>
</dbReference>
<feature type="transmembrane region" description="Helical" evidence="8">
    <location>
        <begin position="249"/>
        <end position="279"/>
    </location>
</feature>
<keyword evidence="4" id="KW-1003">Cell membrane</keyword>
<feature type="transmembrane region" description="Helical" evidence="8">
    <location>
        <begin position="9"/>
        <end position="27"/>
    </location>
</feature>
<evidence type="ECO:0000256" key="5">
    <source>
        <dbReference type="ARBA" id="ARBA00022692"/>
    </source>
</evidence>
<dbReference type="InterPro" id="IPR002549">
    <property type="entry name" value="AI-2E-like"/>
</dbReference>
<evidence type="ECO:0000256" key="4">
    <source>
        <dbReference type="ARBA" id="ARBA00022475"/>
    </source>
</evidence>
<keyword evidence="10" id="KW-1185">Reference proteome</keyword>
<dbReference type="Pfam" id="PF01594">
    <property type="entry name" value="AI-2E_transport"/>
    <property type="match status" value="1"/>
</dbReference>
<evidence type="ECO:0000256" key="8">
    <source>
        <dbReference type="SAM" id="Phobius"/>
    </source>
</evidence>
<keyword evidence="7 8" id="KW-0472">Membrane</keyword>
<dbReference type="STRING" id="1121476.SAMN02745751_02013"/>
<keyword evidence="5 8" id="KW-0812">Transmembrane</keyword>
<evidence type="ECO:0000256" key="1">
    <source>
        <dbReference type="ARBA" id="ARBA00004651"/>
    </source>
</evidence>
<sequence>MDKRSNRFFLYYIPMFIVFVIIFKFIYQDNGVSRIINIFVPILAGVFLSLVLNPLMNFLRRIFRLKLLAIILTYVIFISVLTIFTLIIIPQIGRSLTNFIHDIPNIIAGIENIFRDPPEFLDFIETKDAYAFYQNNIPRVVERLTNLSSTMVSMTIISVINITSAFIKFIMALIISAYILWDKSHFEKLYHKVLYSFLEKGTSSTIIKLGKELNDNVVNFISGKLLDSFIIAIITYLGTRFIIHAQYPLILALIIGITNMIPYFGPLIGGVPAVIITLLVDPVKGLWMILFVIIIQQFDGLVLGPKILGIQLDLKPIWIIIAIIVGGGLFGVWGMFFATPVAALLKTIMYTYMEFKLRGTDLDFLHDD</sequence>
<reference evidence="9 10" key="1">
    <citation type="submission" date="2016-11" db="EMBL/GenBank/DDBJ databases">
        <authorList>
            <person name="Jaros S."/>
            <person name="Januszkiewicz K."/>
            <person name="Wedrychowicz H."/>
        </authorList>
    </citation>
    <scope>NUCLEOTIDE SEQUENCE [LARGE SCALE GENOMIC DNA]</scope>
    <source>
        <strain evidence="9 10">DSM 17477</strain>
    </source>
</reference>
<evidence type="ECO:0000256" key="7">
    <source>
        <dbReference type="ARBA" id="ARBA00023136"/>
    </source>
</evidence>
<comment type="subcellular location">
    <subcellularLocation>
        <location evidence="1">Cell membrane</location>
        <topology evidence="1">Multi-pass membrane protein</topology>
    </subcellularLocation>
</comment>
<feature type="transmembrane region" description="Helical" evidence="8">
    <location>
        <begin position="33"/>
        <end position="55"/>
    </location>
</feature>
<feature type="transmembrane region" description="Helical" evidence="8">
    <location>
        <begin position="67"/>
        <end position="89"/>
    </location>
</feature>
<dbReference type="PANTHER" id="PTHR21716">
    <property type="entry name" value="TRANSMEMBRANE PROTEIN"/>
    <property type="match status" value="1"/>
</dbReference>
<keyword evidence="3" id="KW-0813">Transport</keyword>
<comment type="similarity">
    <text evidence="2">Belongs to the autoinducer-2 exporter (AI-2E) (TC 2.A.86) family.</text>
</comment>
<gene>
    <name evidence="9" type="ORF">SAMN02745751_02013</name>
</gene>
<dbReference type="GO" id="GO:0005886">
    <property type="term" value="C:plasma membrane"/>
    <property type="evidence" value="ECO:0007669"/>
    <property type="project" value="UniProtKB-SubCell"/>
</dbReference>
<dbReference type="OrthoDB" id="9793390at2"/>
<evidence type="ECO:0000256" key="3">
    <source>
        <dbReference type="ARBA" id="ARBA00022448"/>
    </source>
</evidence>